<dbReference type="AlphaFoldDB" id="A0A075GFM7"/>
<proteinExistence type="predicted"/>
<evidence type="ECO:0000313" key="3">
    <source>
        <dbReference type="EMBL" id="AIF02015.1"/>
    </source>
</evidence>
<evidence type="ECO:0000259" key="2">
    <source>
        <dbReference type="Pfam" id="PF13559"/>
    </source>
</evidence>
<feature type="domain" description="Protein-glutamine gamma-glutamyltransferase-like C-terminal" evidence="2">
    <location>
        <begin position="115"/>
        <end position="179"/>
    </location>
</feature>
<keyword evidence="1" id="KW-1133">Transmembrane helix</keyword>
<sequence>MTLLAVTDANGTARFSAEFDGNATQPFFVRVTYQGDEFHLSNSAEAAITWRAPPEVPNYLLWLLVALGVAAAGGTAYGWHWYATRHIRAIRKVLTTTAEALEANADYREAIISSYREMSRVLQGHGYLRRNFETVREFRDALREAVPLDHASIERLTSLYEAADYSTTDQHGDDRTAAIGSLRAVLESLETLMQDAS</sequence>
<keyword evidence="1" id="KW-0472">Membrane</keyword>
<dbReference type="Pfam" id="PF13559">
    <property type="entry name" value="DUF4129"/>
    <property type="match status" value="1"/>
</dbReference>
<keyword evidence="1" id="KW-0812">Transmembrane</keyword>
<dbReference type="InterPro" id="IPR025403">
    <property type="entry name" value="TgpA-like_C"/>
</dbReference>
<evidence type="ECO:0000256" key="1">
    <source>
        <dbReference type="SAM" id="Phobius"/>
    </source>
</evidence>
<protein>
    <recommendedName>
        <fullName evidence="2">Protein-glutamine gamma-glutamyltransferase-like C-terminal domain-containing protein</fullName>
    </recommendedName>
</protein>
<reference evidence="3" key="1">
    <citation type="journal article" date="2014" name="Genome Biol. Evol.">
        <title>Pangenome evidence for extensive interdomain horizontal transfer affecting lineage core and shell genes in uncultured planktonic thaumarchaeota and euryarchaeota.</title>
        <authorList>
            <person name="Deschamps P."/>
            <person name="Zivanovic Y."/>
            <person name="Moreira D."/>
            <person name="Rodriguez-Valera F."/>
            <person name="Lopez-Garcia P."/>
        </authorList>
    </citation>
    <scope>NUCLEOTIDE SEQUENCE</scope>
</reference>
<organism evidence="3">
    <name type="scientific">uncultured marine group II/III euryarchaeote KM3_152_H07</name>
    <dbReference type="NCBI Taxonomy" id="1457895"/>
    <lineage>
        <taxon>Archaea</taxon>
        <taxon>Methanobacteriati</taxon>
        <taxon>Methanobacteriota</taxon>
        <taxon>environmental samples</taxon>
    </lineage>
</organism>
<feature type="transmembrane region" description="Helical" evidence="1">
    <location>
        <begin position="59"/>
        <end position="82"/>
    </location>
</feature>
<dbReference type="EMBL" id="KF900637">
    <property type="protein sequence ID" value="AIF02015.1"/>
    <property type="molecule type" value="Genomic_DNA"/>
</dbReference>
<accession>A0A075GFM7</accession>
<name>A0A075GFM7_9EURY</name>